<sequence>MCNMRSLCDIFLLSLCFSSLYGLMTWLDNIYLSDNIKIVNITYSDSKYWGAPNVQYRTAEDVCVCR</sequence>
<proteinExistence type="predicted"/>
<comment type="caution">
    <text evidence="1">The sequence shown here is derived from an EMBL/GenBank/DDBJ whole genome shotgun (WGS) entry which is preliminary data.</text>
</comment>
<organism evidence="1 2">
    <name type="scientific">Vibrio crassostreae</name>
    <dbReference type="NCBI Taxonomy" id="246167"/>
    <lineage>
        <taxon>Bacteria</taxon>
        <taxon>Pseudomonadati</taxon>
        <taxon>Pseudomonadota</taxon>
        <taxon>Gammaproteobacteria</taxon>
        <taxon>Vibrionales</taxon>
        <taxon>Vibrionaceae</taxon>
        <taxon>Vibrio</taxon>
    </lineage>
</organism>
<keyword evidence="2" id="KW-1185">Reference proteome</keyword>
<dbReference type="EMBL" id="CCJX01000103">
    <property type="protein sequence ID" value="CDT32812.1"/>
    <property type="molecule type" value="Genomic_DNA"/>
</dbReference>
<gene>
    <name evidence="1" type="ORF">VCR4J5_200076</name>
</gene>
<reference evidence="1 2" key="1">
    <citation type="submission" date="2014-06" db="EMBL/GenBank/DDBJ databases">
        <authorList>
            <person name="Le Roux F."/>
        </authorList>
    </citation>
    <scope>NUCLEOTIDE SEQUENCE [LARGE SCALE GENOMIC DNA]</scope>
    <source>
        <strain evidence="1 2">J5-4</strain>
    </source>
</reference>
<name>A0ABM9QTU2_9VIBR</name>
<dbReference type="Proteomes" id="UP000049077">
    <property type="component" value="Unassembled WGS sequence"/>
</dbReference>
<evidence type="ECO:0000313" key="2">
    <source>
        <dbReference type="Proteomes" id="UP000049077"/>
    </source>
</evidence>
<accession>A0ABM9QTU2</accession>
<evidence type="ECO:0000313" key="1">
    <source>
        <dbReference type="EMBL" id="CDT32812.1"/>
    </source>
</evidence>
<protein>
    <submittedName>
        <fullName evidence="1">Uncharacterized protein</fullName>
    </submittedName>
</protein>